<evidence type="ECO:0000259" key="2">
    <source>
        <dbReference type="SMART" id="SM00400"/>
    </source>
</evidence>
<keyword evidence="4" id="KW-1185">Reference proteome</keyword>
<feature type="compositionally biased region" description="Pro residues" evidence="1">
    <location>
        <begin position="105"/>
        <end position="121"/>
    </location>
</feature>
<protein>
    <submittedName>
        <fullName evidence="3">CHC2 zinc finger domain-containing protein</fullName>
    </submittedName>
</protein>
<feature type="domain" description="Zinc finger CHC2-type" evidence="2">
    <location>
        <begin position="42"/>
        <end position="96"/>
    </location>
</feature>
<comment type="caution">
    <text evidence="3">The sequence shown here is derived from an EMBL/GenBank/DDBJ whole genome shotgun (WGS) entry which is preliminary data.</text>
</comment>
<dbReference type="SUPFAM" id="SSF57783">
    <property type="entry name" value="Zinc beta-ribbon"/>
    <property type="match status" value="1"/>
</dbReference>
<dbReference type="RefSeq" id="WP_377165048.1">
    <property type="nucleotide sequence ID" value="NZ_JBHSMQ010000002.1"/>
</dbReference>
<evidence type="ECO:0000313" key="4">
    <source>
        <dbReference type="Proteomes" id="UP001596052"/>
    </source>
</evidence>
<evidence type="ECO:0000313" key="3">
    <source>
        <dbReference type="EMBL" id="MFC5454702.1"/>
    </source>
</evidence>
<dbReference type="EMBL" id="JBHSMQ010000002">
    <property type="protein sequence ID" value="MFC5454702.1"/>
    <property type="molecule type" value="Genomic_DNA"/>
</dbReference>
<dbReference type="Proteomes" id="UP001596052">
    <property type="component" value="Unassembled WGS sequence"/>
</dbReference>
<name>A0ABW0KQ16_9BACT</name>
<dbReference type="InterPro" id="IPR002694">
    <property type="entry name" value="Znf_CHC2"/>
</dbReference>
<dbReference type="SMART" id="SM00400">
    <property type="entry name" value="ZnF_CHCC"/>
    <property type="match status" value="1"/>
</dbReference>
<dbReference type="Pfam" id="PF01807">
    <property type="entry name" value="Zn_ribbon_DnaG"/>
    <property type="match status" value="1"/>
</dbReference>
<evidence type="ECO:0000256" key="1">
    <source>
        <dbReference type="SAM" id="MobiDB-lite"/>
    </source>
</evidence>
<organism evidence="3 4">
    <name type="scientific">Prosthecobacter fluviatilis</name>
    <dbReference type="NCBI Taxonomy" id="445931"/>
    <lineage>
        <taxon>Bacteria</taxon>
        <taxon>Pseudomonadati</taxon>
        <taxon>Verrucomicrobiota</taxon>
        <taxon>Verrucomicrobiia</taxon>
        <taxon>Verrucomicrobiales</taxon>
        <taxon>Verrucomicrobiaceae</taxon>
        <taxon>Prosthecobacter</taxon>
    </lineage>
</organism>
<feature type="region of interest" description="Disordered" evidence="1">
    <location>
        <begin position="1"/>
        <end position="21"/>
    </location>
</feature>
<dbReference type="InterPro" id="IPR036977">
    <property type="entry name" value="DNA_primase_Znf_CHC2"/>
</dbReference>
<reference evidence="4" key="1">
    <citation type="journal article" date="2019" name="Int. J. Syst. Evol. Microbiol.">
        <title>The Global Catalogue of Microorganisms (GCM) 10K type strain sequencing project: providing services to taxonomists for standard genome sequencing and annotation.</title>
        <authorList>
            <consortium name="The Broad Institute Genomics Platform"/>
            <consortium name="The Broad Institute Genome Sequencing Center for Infectious Disease"/>
            <person name="Wu L."/>
            <person name="Ma J."/>
        </authorList>
    </citation>
    <scope>NUCLEOTIDE SEQUENCE [LARGE SCALE GENOMIC DNA]</scope>
    <source>
        <strain evidence="4">CGMCC 4.1469</strain>
    </source>
</reference>
<feature type="region of interest" description="Disordered" evidence="1">
    <location>
        <begin position="103"/>
        <end position="134"/>
    </location>
</feature>
<dbReference type="Gene3D" id="3.90.580.10">
    <property type="entry name" value="Zinc finger, CHC2-type domain"/>
    <property type="match status" value="1"/>
</dbReference>
<accession>A0ABW0KQ16</accession>
<gene>
    <name evidence="3" type="ORF">ACFQDI_07560</name>
</gene>
<proteinExistence type="predicted"/>
<sequence>MKTHTAHARAAGPHHHDIPALKQRLRIPEVWRALGLTGQPAHVCRSPFRQDRSPSFSIYQDGRRWKDFATGEEGDVIDFIAAARQTGKGEALQHFLELAGVPCQPSRPLPPPARKSPPPQKAEPQKEQAQPDGVNVALQNGTEADRRLVAETRRISPEAVSLALALRTLTFAIVRGFRCWVLTDAQGRCAEARRLDGLPFPECGTLGRRKAHTLRGSRKSWPLGAAVLHRVPGFRTLLLVEGGPDYLAALHFATALERWDVLPVAMLGRGTGARIDPAALELMRGRRVRIYPHNDADGGGVKSARQWARQLHAAGCTVDIYEFNGLQRTDGTPVKDLNDCTSGLDAASAAELHHSLLPPPDLEVHPPY</sequence>